<name>A0A382ZE81_9ZZZZ</name>
<accession>A0A382ZE81</accession>
<organism evidence="1">
    <name type="scientific">marine metagenome</name>
    <dbReference type="NCBI Taxonomy" id="408172"/>
    <lineage>
        <taxon>unclassified sequences</taxon>
        <taxon>metagenomes</taxon>
        <taxon>ecological metagenomes</taxon>
    </lineage>
</organism>
<reference evidence="1" key="1">
    <citation type="submission" date="2018-05" db="EMBL/GenBank/DDBJ databases">
        <authorList>
            <person name="Lanie J.A."/>
            <person name="Ng W.-L."/>
            <person name="Kazmierczak K.M."/>
            <person name="Andrzejewski T.M."/>
            <person name="Davidsen T.M."/>
            <person name="Wayne K.J."/>
            <person name="Tettelin H."/>
            <person name="Glass J.I."/>
            <person name="Rusch D."/>
            <person name="Podicherti R."/>
            <person name="Tsui H.-C.T."/>
            <person name="Winkler M.E."/>
        </authorList>
    </citation>
    <scope>NUCLEOTIDE SEQUENCE</scope>
</reference>
<gene>
    <name evidence="1" type="ORF">METZ01_LOCUS446464</name>
</gene>
<dbReference type="Gene3D" id="3.10.129.10">
    <property type="entry name" value="Hotdog Thioesterase"/>
    <property type="match status" value="1"/>
</dbReference>
<dbReference type="GO" id="GO:0005739">
    <property type="term" value="C:mitochondrion"/>
    <property type="evidence" value="ECO:0007669"/>
    <property type="project" value="TreeGrafter"/>
</dbReference>
<feature type="non-terminal residue" evidence="1">
    <location>
        <position position="101"/>
    </location>
</feature>
<dbReference type="AlphaFoldDB" id="A0A382ZE81"/>
<dbReference type="InterPro" id="IPR029069">
    <property type="entry name" value="HotDog_dom_sf"/>
</dbReference>
<evidence type="ECO:0000313" key="1">
    <source>
        <dbReference type="EMBL" id="SVD93610.1"/>
    </source>
</evidence>
<dbReference type="PANTHER" id="PTHR43437:SF3">
    <property type="entry name" value="HYDROXYACYL-THIOESTER DEHYDRATASE TYPE 2, MITOCHONDRIAL"/>
    <property type="match status" value="1"/>
</dbReference>
<sequence length="101" mass="11613">MNKDYEDFNIGEIYVFKKTFSQRDFEKFSSLSGDTNPLHHDERYVENTRYKKTIVPLHLAASPLSTIAGVVFPGNRSLYLGHELKALKPIPYDVELTYSAK</sequence>
<dbReference type="GO" id="GO:0019171">
    <property type="term" value="F:(3R)-hydroxyacyl-[acyl-carrier-protein] dehydratase activity"/>
    <property type="evidence" value="ECO:0007669"/>
    <property type="project" value="TreeGrafter"/>
</dbReference>
<dbReference type="GO" id="GO:0006633">
    <property type="term" value="P:fatty acid biosynthetic process"/>
    <property type="evidence" value="ECO:0007669"/>
    <property type="project" value="TreeGrafter"/>
</dbReference>
<dbReference type="PANTHER" id="PTHR43437">
    <property type="entry name" value="HYDROXYACYL-THIOESTER DEHYDRATASE TYPE 2, MITOCHONDRIAL-RELATED"/>
    <property type="match status" value="1"/>
</dbReference>
<dbReference type="InterPro" id="IPR050965">
    <property type="entry name" value="UPF0336/Enoyl-CoA_hydratase"/>
</dbReference>
<dbReference type="SUPFAM" id="SSF54637">
    <property type="entry name" value="Thioesterase/thiol ester dehydrase-isomerase"/>
    <property type="match status" value="1"/>
</dbReference>
<dbReference type="EMBL" id="UINC01183057">
    <property type="protein sequence ID" value="SVD93610.1"/>
    <property type="molecule type" value="Genomic_DNA"/>
</dbReference>
<proteinExistence type="predicted"/>
<protein>
    <submittedName>
        <fullName evidence="1">Uncharacterized protein</fullName>
    </submittedName>
</protein>